<organism evidence="5 6">
    <name type="scientific">Sulfurimonas diazotrophicus</name>
    <dbReference type="NCBI Taxonomy" id="3131939"/>
    <lineage>
        <taxon>Bacteria</taxon>
        <taxon>Pseudomonadati</taxon>
        <taxon>Campylobacterota</taxon>
        <taxon>Epsilonproteobacteria</taxon>
        <taxon>Campylobacterales</taxon>
        <taxon>Sulfurimonadaceae</taxon>
        <taxon>Sulfurimonas</taxon>
    </lineage>
</organism>
<dbReference type="SUPFAM" id="SSF53163">
    <property type="entry name" value="HybD-like"/>
    <property type="match status" value="1"/>
</dbReference>
<dbReference type="Pfam" id="PF01750">
    <property type="entry name" value="HycI"/>
    <property type="match status" value="1"/>
</dbReference>
<proteinExistence type="inferred from homology"/>
<reference evidence="5 6" key="1">
    <citation type="submission" date="2024-03" db="EMBL/GenBank/DDBJ databases">
        <title>Sulfurimonas sp. HSL3-1.</title>
        <authorList>
            <person name="Wang S."/>
        </authorList>
    </citation>
    <scope>NUCLEOTIDE SEQUENCE [LARGE SCALE GENOMIC DNA]</scope>
    <source>
        <strain evidence="5 6">HSL3-1</strain>
    </source>
</reference>
<dbReference type="PRINTS" id="PR00446">
    <property type="entry name" value="HYDRGNUPTAKE"/>
</dbReference>
<dbReference type="EMBL" id="CP147920">
    <property type="protein sequence ID" value="XAU15057.1"/>
    <property type="molecule type" value="Genomic_DNA"/>
</dbReference>
<dbReference type="GO" id="GO:0006508">
    <property type="term" value="P:proteolysis"/>
    <property type="evidence" value="ECO:0007669"/>
    <property type="project" value="UniProtKB-KW"/>
</dbReference>
<accession>A0ABZ3H9I8</accession>
<evidence type="ECO:0000313" key="6">
    <source>
        <dbReference type="Proteomes" id="UP001447842"/>
    </source>
</evidence>
<dbReference type="InterPro" id="IPR000671">
    <property type="entry name" value="Peptidase_A31"/>
</dbReference>
<keyword evidence="2 5" id="KW-0645">Protease</keyword>
<dbReference type="PANTHER" id="PTHR30302">
    <property type="entry name" value="HYDROGENASE 1 MATURATION PROTEASE"/>
    <property type="match status" value="1"/>
</dbReference>
<gene>
    <name evidence="5" type="ORF">WCY31_12570</name>
</gene>
<keyword evidence="4" id="KW-0378">Hydrolase</keyword>
<dbReference type="PANTHER" id="PTHR30302:SF1">
    <property type="entry name" value="HYDROGENASE 2 MATURATION PROTEASE"/>
    <property type="match status" value="1"/>
</dbReference>
<evidence type="ECO:0000256" key="2">
    <source>
        <dbReference type="ARBA" id="ARBA00022670"/>
    </source>
</evidence>
<keyword evidence="3" id="KW-0064">Aspartyl protease</keyword>
<evidence type="ECO:0000313" key="5">
    <source>
        <dbReference type="EMBL" id="XAU15057.1"/>
    </source>
</evidence>
<keyword evidence="6" id="KW-1185">Reference proteome</keyword>
<name>A0ABZ3H9I8_9BACT</name>
<evidence type="ECO:0000256" key="4">
    <source>
        <dbReference type="ARBA" id="ARBA00022801"/>
    </source>
</evidence>
<sequence>MIQATTAVLGVGNILENDDGIAVYAAAYLDANYRFEPSVRIINGGVEGINLLDVFIEHERVLILDAIDIDDDAGSIYHIPASELTGYGLGNGGAHEVGVIQCLDMLELMGRPQPESSVLGIVPERVEVRIGLSPSLTAAFERYVESALKILQTAGIDVQRREPASSLAEVIEAFQASGVS</sequence>
<protein>
    <submittedName>
        <fullName evidence="5">Hydrogenase maturation protease</fullName>
    </submittedName>
</protein>
<comment type="similarity">
    <text evidence="1">Belongs to the peptidase A31 family.</text>
</comment>
<dbReference type="Proteomes" id="UP001447842">
    <property type="component" value="Chromosome"/>
</dbReference>
<dbReference type="InterPro" id="IPR023430">
    <property type="entry name" value="Pept_HybD-like_dom_sf"/>
</dbReference>
<dbReference type="NCBIfam" id="TIGR00072">
    <property type="entry name" value="hydrog_prot"/>
    <property type="match status" value="1"/>
</dbReference>
<evidence type="ECO:0000256" key="3">
    <source>
        <dbReference type="ARBA" id="ARBA00022750"/>
    </source>
</evidence>
<dbReference type="Gene3D" id="3.40.50.1450">
    <property type="entry name" value="HybD-like"/>
    <property type="match status" value="1"/>
</dbReference>
<evidence type="ECO:0000256" key="1">
    <source>
        <dbReference type="ARBA" id="ARBA00006814"/>
    </source>
</evidence>
<dbReference type="GO" id="GO:0008233">
    <property type="term" value="F:peptidase activity"/>
    <property type="evidence" value="ECO:0007669"/>
    <property type="project" value="UniProtKB-KW"/>
</dbReference>
<dbReference type="RefSeq" id="WP_345972666.1">
    <property type="nucleotide sequence ID" value="NZ_CP147920.1"/>
</dbReference>